<protein>
    <submittedName>
        <fullName evidence="1">Uncharacterized protein</fullName>
    </submittedName>
</protein>
<accession>A1ZYA3</accession>
<gene>
    <name evidence="1" type="ORF">M23134_00621</name>
</gene>
<evidence type="ECO:0000313" key="2">
    <source>
        <dbReference type="Proteomes" id="UP000004095"/>
    </source>
</evidence>
<dbReference type="EMBL" id="AAWS01000064">
    <property type="protein sequence ID" value="EAY24669.1"/>
    <property type="molecule type" value="Genomic_DNA"/>
</dbReference>
<organism evidence="1 2">
    <name type="scientific">Microscilla marina ATCC 23134</name>
    <dbReference type="NCBI Taxonomy" id="313606"/>
    <lineage>
        <taxon>Bacteria</taxon>
        <taxon>Pseudomonadati</taxon>
        <taxon>Bacteroidota</taxon>
        <taxon>Cytophagia</taxon>
        <taxon>Cytophagales</taxon>
        <taxon>Microscillaceae</taxon>
        <taxon>Microscilla</taxon>
    </lineage>
</organism>
<evidence type="ECO:0000313" key="1">
    <source>
        <dbReference type="EMBL" id="EAY24669.1"/>
    </source>
</evidence>
<reference evidence="1 2" key="1">
    <citation type="submission" date="2007-01" db="EMBL/GenBank/DDBJ databases">
        <authorList>
            <person name="Haygood M."/>
            <person name="Podell S."/>
            <person name="Anderson C."/>
            <person name="Hopkinson B."/>
            <person name="Roe K."/>
            <person name="Barbeau K."/>
            <person name="Gaasterland T."/>
            <person name="Ferriera S."/>
            <person name="Johnson J."/>
            <person name="Kravitz S."/>
            <person name="Beeson K."/>
            <person name="Sutton G."/>
            <person name="Rogers Y.-H."/>
            <person name="Friedman R."/>
            <person name="Frazier M."/>
            <person name="Venter J.C."/>
        </authorList>
    </citation>
    <scope>NUCLEOTIDE SEQUENCE [LARGE SCALE GENOMIC DNA]</scope>
    <source>
        <strain evidence="1 2">ATCC 23134</strain>
    </source>
</reference>
<comment type="caution">
    <text evidence="1">The sequence shown here is derived from an EMBL/GenBank/DDBJ whole genome shotgun (WGS) entry which is preliminary data.</text>
</comment>
<sequence>MRIFLNNPVSYKKWGECVLKGFTCQSSLRKIKIGFIVVK</sequence>
<keyword evidence="2" id="KW-1185">Reference proteome</keyword>
<proteinExistence type="predicted"/>
<dbReference type="Proteomes" id="UP000004095">
    <property type="component" value="Unassembled WGS sequence"/>
</dbReference>
<dbReference type="AlphaFoldDB" id="A1ZYA3"/>
<name>A1ZYA3_MICM2</name>